<comment type="caution">
    <text evidence="1">The sequence shown here is derived from an EMBL/GenBank/DDBJ whole genome shotgun (WGS) entry which is preliminary data.</text>
</comment>
<proteinExistence type="predicted"/>
<name>A0A1U7HSC0_9CHRO</name>
<dbReference type="EMBL" id="MRCC01000008">
    <property type="protein sequence ID" value="OKH26438.1"/>
    <property type="molecule type" value="Genomic_DNA"/>
</dbReference>
<dbReference type="Proteomes" id="UP000185984">
    <property type="component" value="Unassembled WGS sequence"/>
</dbReference>
<evidence type="ECO:0000313" key="2">
    <source>
        <dbReference type="Proteomes" id="UP000185984"/>
    </source>
</evidence>
<reference evidence="1 2" key="1">
    <citation type="submission" date="2016-11" db="EMBL/GenBank/DDBJ databases">
        <title>Draft Genome Sequences of Nine Cyanobacterial Strains from Diverse Habitats.</title>
        <authorList>
            <person name="Zhu T."/>
            <person name="Hou S."/>
            <person name="Lu X."/>
            <person name="Hess W.R."/>
        </authorList>
    </citation>
    <scope>NUCLEOTIDE SEQUENCE [LARGE SCALE GENOMIC DNA]</scope>
    <source>
        <strain evidence="1 2">5.2 s.c.1</strain>
    </source>
</reference>
<organism evidence="1 2">
    <name type="scientific">Chroogloeocystis siderophila 5.2 s.c.1</name>
    <dbReference type="NCBI Taxonomy" id="247279"/>
    <lineage>
        <taxon>Bacteria</taxon>
        <taxon>Bacillati</taxon>
        <taxon>Cyanobacteriota</taxon>
        <taxon>Cyanophyceae</taxon>
        <taxon>Oscillatoriophycideae</taxon>
        <taxon>Chroococcales</taxon>
        <taxon>Chroococcaceae</taxon>
        <taxon>Chroogloeocystis</taxon>
    </lineage>
</organism>
<dbReference type="RefSeq" id="WP_073549578.1">
    <property type="nucleotide sequence ID" value="NZ_CAWMVK010000042.1"/>
</dbReference>
<evidence type="ECO:0000313" key="1">
    <source>
        <dbReference type="EMBL" id="OKH26438.1"/>
    </source>
</evidence>
<sequence>MLHHISIAVDHPLHVADVLAQVCNGQSLPFPPHPGSYIVLADDEYGTAIELFPTGTELIPGVQEAAFSHNSSSSPFTAVHAAISVPVSREKIEDIGAREGWLVRQNNRGPFHVIEFWVENKLMLEFLPPDLALEYLNFMQPQNWRAFLDSIVPAAIKS</sequence>
<dbReference type="AlphaFoldDB" id="A0A1U7HSC0"/>
<evidence type="ECO:0008006" key="3">
    <source>
        <dbReference type="Google" id="ProtNLM"/>
    </source>
</evidence>
<keyword evidence="2" id="KW-1185">Reference proteome</keyword>
<protein>
    <recommendedName>
        <fullName evidence="3">VOC domain-containing protein</fullName>
    </recommendedName>
</protein>
<accession>A0A1U7HSC0</accession>
<dbReference type="OrthoDB" id="512901at2"/>
<dbReference type="STRING" id="247279.NIES1031_11900"/>
<gene>
    <name evidence="1" type="ORF">NIES1031_11900</name>
</gene>